<reference evidence="6 7" key="1">
    <citation type="submission" date="2018-01" db="EMBL/GenBank/DDBJ databases">
        <title>Species boundaries and ecological features among Paraburkholderia terrae DSMZ17804T, P. hospita DSMZ17164T and P. caribensis DSMZ13236T.</title>
        <authorList>
            <person name="Pratama A.A."/>
        </authorList>
    </citation>
    <scope>NUCLEOTIDE SEQUENCE [LARGE SCALE GENOMIC DNA]</scope>
    <source>
        <strain evidence="6 7">DSM 17804</strain>
    </source>
</reference>
<dbReference type="RefSeq" id="WP_042314900.1">
    <property type="nucleotide sequence ID" value="NZ_CP026114.1"/>
</dbReference>
<dbReference type="PROSITE" id="PS00070">
    <property type="entry name" value="ALDEHYDE_DEHYDR_CYS"/>
    <property type="match status" value="1"/>
</dbReference>
<dbReference type="EMBL" id="CP026114">
    <property type="protein sequence ID" value="AUT66713.1"/>
    <property type="molecule type" value="Genomic_DNA"/>
</dbReference>
<dbReference type="InterPro" id="IPR015590">
    <property type="entry name" value="Aldehyde_DH_dom"/>
</dbReference>
<feature type="active site" evidence="3">
    <location>
        <position position="268"/>
    </location>
</feature>
<dbReference type="Gene3D" id="3.40.605.10">
    <property type="entry name" value="Aldehyde Dehydrogenase, Chain A, domain 1"/>
    <property type="match status" value="1"/>
</dbReference>
<dbReference type="InterPro" id="IPR016160">
    <property type="entry name" value="Ald_DH_CS_CYS"/>
</dbReference>
<keyword evidence="2 4" id="KW-0560">Oxidoreductase</keyword>
<evidence type="ECO:0000256" key="3">
    <source>
        <dbReference type="PROSITE-ProRule" id="PRU10007"/>
    </source>
</evidence>
<dbReference type="InterPro" id="IPR016163">
    <property type="entry name" value="Ald_DH_C"/>
</dbReference>
<accession>A0A2I8F4K4</accession>
<dbReference type="FunFam" id="3.40.605.10:FF:000007">
    <property type="entry name" value="NAD/NADP-dependent betaine aldehyde dehydrogenase"/>
    <property type="match status" value="1"/>
</dbReference>
<dbReference type="Gene3D" id="3.40.309.10">
    <property type="entry name" value="Aldehyde Dehydrogenase, Chain A, domain 2"/>
    <property type="match status" value="1"/>
</dbReference>
<dbReference type="InterPro" id="IPR016162">
    <property type="entry name" value="Ald_DH_N"/>
</dbReference>
<evidence type="ECO:0000256" key="2">
    <source>
        <dbReference type="ARBA" id="ARBA00023002"/>
    </source>
</evidence>
<dbReference type="GO" id="GO:0016620">
    <property type="term" value="F:oxidoreductase activity, acting on the aldehyde or oxo group of donors, NAD or NADP as acceptor"/>
    <property type="evidence" value="ECO:0007669"/>
    <property type="project" value="InterPro"/>
</dbReference>
<evidence type="ECO:0000256" key="1">
    <source>
        <dbReference type="ARBA" id="ARBA00009986"/>
    </source>
</evidence>
<evidence type="ECO:0000259" key="5">
    <source>
        <dbReference type="Pfam" id="PF00171"/>
    </source>
</evidence>
<organism evidence="6 7">
    <name type="scientific">Paraburkholderia terrae</name>
    <dbReference type="NCBI Taxonomy" id="311230"/>
    <lineage>
        <taxon>Bacteria</taxon>
        <taxon>Pseudomonadati</taxon>
        <taxon>Pseudomonadota</taxon>
        <taxon>Betaproteobacteria</taxon>
        <taxon>Burkholderiales</taxon>
        <taxon>Burkholderiaceae</taxon>
        <taxon>Paraburkholderia</taxon>
    </lineage>
</organism>
<dbReference type="OrthoDB" id="6187633at2"/>
<dbReference type="InterPro" id="IPR029510">
    <property type="entry name" value="Ald_DH_CS_GLU"/>
</dbReference>
<evidence type="ECO:0000313" key="6">
    <source>
        <dbReference type="EMBL" id="AUT66713.1"/>
    </source>
</evidence>
<evidence type="ECO:0000313" key="7">
    <source>
        <dbReference type="Proteomes" id="UP000243502"/>
    </source>
</evidence>
<dbReference type="Proteomes" id="UP000243502">
    <property type="component" value="Chromosome 4"/>
</dbReference>
<gene>
    <name evidence="6" type="ORF">C2L65_44835</name>
</gene>
<dbReference type="InterPro" id="IPR016161">
    <property type="entry name" value="Ald_DH/histidinol_DH"/>
</dbReference>
<dbReference type="PROSITE" id="PS00687">
    <property type="entry name" value="ALDEHYDE_DEHYDR_GLU"/>
    <property type="match status" value="1"/>
</dbReference>
<protein>
    <submittedName>
        <fullName evidence="6">Betaine-aldehyde dehydrogenase</fullName>
    </submittedName>
</protein>
<evidence type="ECO:0000256" key="4">
    <source>
        <dbReference type="RuleBase" id="RU003345"/>
    </source>
</evidence>
<dbReference type="SUPFAM" id="SSF53720">
    <property type="entry name" value="ALDH-like"/>
    <property type="match status" value="1"/>
</dbReference>
<dbReference type="FunFam" id="3.40.309.10:FF:000012">
    <property type="entry name" value="Betaine aldehyde dehydrogenase"/>
    <property type="match status" value="1"/>
</dbReference>
<dbReference type="AlphaFoldDB" id="A0A2I8F4K4"/>
<comment type="similarity">
    <text evidence="1 4">Belongs to the aldehyde dehydrogenase family.</text>
</comment>
<dbReference type="KEGG" id="pter:C2L65_44835"/>
<dbReference type="PANTHER" id="PTHR11699">
    <property type="entry name" value="ALDEHYDE DEHYDROGENASE-RELATED"/>
    <property type="match status" value="1"/>
</dbReference>
<name>A0A2I8F4K4_9BURK</name>
<feature type="domain" description="Aldehyde dehydrogenase" evidence="5">
    <location>
        <begin position="29"/>
        <end position="491"/>
    </location>
</feature>
<proteinExistence type="inferred from homology"/>
<dbReference type="Pfam" id="PF00171">
    <property type="entry name" value="Aldedh"/>
    <property type="match status" value="1"/>
</dbReference>
<sequence>MINQFTEHEARLRSGFIKRQHNLFIDGKWSEASGRERTSVIEPATGETLTTIASGSVEDIDRAVLAAERAFKDVWAHMPAADRTRRLLALADAIERNADELATLESIDGGNPVTHTRYGDIARAINVLRHSAGWIDKVGGEVPMSDSHLGSLSFSIRQPVGVVGAITPWNAPFLLAMFKIGPALAAGCTMVLKPAGLAPLTALRLAELTLEADIPPGVFNVVTGNGGVTGRALAVHPRVAKIAFTGSTDTGKSLLVDASGTLKRVTLELGGKSPVFIFPDADVEAATNAVSSGIFFKTGQFCAAGTRLFVHERVYEQVVAGFETRANRVKIGAPLSLDTEMGPLISEGQRSRVLEYIAAGKRDGATVVTGGHAIDGPGYFIQPTLLTNTRPDMSVVRDEIFGPVLCVSKFSDVDLDRLPAMANDTEYGLAASIWTRDLGHAHRLVRAIDAGIIEVNGGDLGALPFGGFKQSGIGYELGKAGVEAYTETKAIGIKY</sequence>